<name>A0A1H4C7C3_9BACT</name>
<evidence type="ECO:0000256" key="1">
    <source>
        <dbReference type="ARBA" id="ARBA00005817"/>
    </source>
</evidence>
<dbReference type="InterPro" id="IPR014730">
    <property type="entry name" value="ETF_a/b_N"/>
</dbReference>
<comment type="similarity">
    <text evidence="1">Belongs to the ETF alpha-subunit/FixB family.</text>
</comment>
<keyword evidence="8" id="KW-1185">Reference proteome</keyword>
<evidence type="ECO:0000256" key="4">
    <source>
        <dbReference type="ARBA" id="ARBA00022982"/>
    </source>
</evidence>
<evidence type="ECO:0000259" key="6">
    <source>
        <dbReference type="SMART" id="SM00893"/>
    </source>
</evidence>
<dbReference type="Pfam" id="PF00766">
    <property type="entry name" value="ETF_alpha"/>
    <property type="match status" value="1"/>
</dbReference>
<reference evidence="7 8" key="1">
    <citation type="submission" date="2016-10" db="EMBL/GenBank/DDBJ databases">
        <authorList>
            <person name="de Groot N.N."/>
        </authorList>
    </citation>
    <scope>NUCLEOTIDE SEQUENCE [LARGE SCALE GENOMIC DNA]</scope>
    <source>
        <strain evidence="7 8">DSM 7343</strain>
    </source>
</reference>
<dbReference type="FunFam" id="3.40.50.1220:FF:000004">
    <property type="entry name" value="Electron transfer flavoprotein"/>
    <property type="match status" value="1"/>
</dbReference>
<accession>A0A1H4C7C3</accession>
<dbReference type="PIRSF" id="PIRSF000089">
    <property type="entry name" value="Electra_flavoP_a"/>
    <property type="match status" value="1"/>
</dbReference>
<sequence length="304" mass="32747">MSYVNTFIIADTEMSIKELASGASNLSTQFSIIIFDEELKDLAASYGAKNVYVYRCDASTMIEDSAKMISEKLQSNNADLVLVNNSVRGKLLAGKLAVYLDTCVVSGISSLEDKTTQRMVYGGAAFRSEKLTSNTAVITSGAGVFEITDPAVSSVSDTHFVDVVPSNKIKKIETQAKQEIVSNLAIAKKVVDMGRGFKEEADVEMCRELATLLGADLGCSRPVAENNGWLPKAVYIGITGMMLKPELVISLATSGQVQHMVGINQAKTIVAINKDENSPIFKSCDLGLVGDVYEILPKLIAKLR</sequence>
<organism evidence="7 8">
    <name type="scientific">Desulfuromusa kysingii</name>
    <dbReference type="NCBI Taxonomy" id="37625"/>
    <lineage>
        <taxon>Bacteria</taxon>
        <taxon>Pseudomonadati</taxon>
        <taxon>Thermodesulfobacteriota</taxon>
        <taxon>Desulfuromonadia</taxon>
        <taxon>Desulfuromonadales</taxon>
        <taxon>Geopsychrobacteraceae</taxon>
        <taxon>Desulfuromusa</taxon>
    </lineage>
</organism>
<dbReference type="InterPro" id="IPR001308">
    <property type="entry name" value="ETF_a/FixB"/>
</dbReference>
<dbReference type="STRING" id="37625.SAMN05660420_02468"/>
<dbReference type="GO" id="GO:0050660">
    <property type="term" value="F:flavin adenine dinucleotide binding"/>
    <property type="evidence" value="ECO:0007669"/>
    <property type="project" value="InterPro"/>
</dbReference>
<evidence type="ECO:0000313" key="7">
    <source>
        <dbReference type="EMBL" id="SEA56246.1"/>
    </source>
</evidence>
<feature type="binding site" evidence="5">
    <location>
        <position position="195"/>
    </location>
    <ligand>
        <name>FAD</name>
        <dbReference type="ChEBI" id="CHEBI:57692"/>
    </ligand>
</feature>
<dbReference type="GO" id="GO:0033539">
    <property type="term" value="P:fatty acid beta-oxidation using acyl-CoA dehydrogenase"/>
    <property type="evidence" value="ECO:0007669"/>
    <property type="project" value="TreeGrafter"/>
</dbReference>
<feature type="binding site" evidence="5">
    <location>
        <begin position="220"/>
        <end position="221"/>
    </location>
    <ligand>
        <name>FAD</name>
        <dbReference type="ChEBI" id="CHEBI:57692"/>
    </ligand>
</feature>
<dbReference type="InterPro" id="IPR014729">
    <property type="entry name" value="Rossmann-like_a/b/a_fold"/>
</dbReference>
<keyword evidence="3" id="KW-0285">Flavoprotein</keyword>
<evidence type="ECO:0000256" key="3">
    <source>
        <dbReference type="ARBA" id="ARBA00022630"/>
    </source>
</evidence>
<dbReference type="EMBL" id="FNQN01000007">
    <property type="protein sequence ID" value="SEA56246.1"/>
    <property type="molecule type" value="Genomic_DNA"/>
</dbReference>
<dbReference type="OrthoDB" id="9770286at2"/>
<dbReference type="RefSeq" id="WP_092348946.1">
    <property type="nucleotide sequence ID" value="NZ_FNQN01000007.1"/>
</dbReference>
<dbReference type="Pfam" id="PF01012">
    <property type="entry name" value="ETF"/>
    <property type="match status" value="1"/>
</dbReference>
<dbReference type="GO" id="GO:0009055">
    <property type="term" value="F:electron transfer activity"/>
    <property type="evidence" value="ECO:0007669"/>
    <property type="project" value="InterPro"/>
</dbReference>
<dbReference type="PANTHER" id="PTHR43153:SF1">
    <property type="entry name" value="ELECTRON TRANSFER FLAVOPROTEIN SUBUNIT ALPHA, MITOCHONDRIAL"/>
    <property type="match status" value="1"/>
</dbReference>
<feature type="domain" description="Electron transfer flavoprotein alpha/beta-subunit N-terminal" evidence="6">
    <location>
        <begin position="4"/>
        <end position="176"/>
    </location>
</feature>
<evidence type="ECO:0000313" key="8">
    <source>
        <dbReference type="Proteomes" id="UP000199409"/>
    </source>
</evidence>
<dbReference type="Gene3D" id="3.40.50.620">
    <property type="entry name" value="HUPs"/>
    <property type="match status" value="1"/>
</dbReference>
<dbReference type="SUPFAM" id="SSF52467">
    <property type="entry name" value="DHS-like NAD/FAD-binding domain"/>
    <property type="match status" value="1"/>
</dbReference>
<dbReference type="SMART" id="SM00893">
    <property type="entry name" value="ETF"/>
    <property type="match status" value="1"/>
</dbReference>
<protein>
    <submittedName>
        <fullName evidence="7">Electron transfer flavoprotein alpha subunit apoprotein</fullName>
    </submittedName>
</protein>
<dbReference type="Proteomes" id="UP000199409">
    <property type="component" value="Unassembled WGS sequence"/>
</dbReference>
<dbReference type="SUPFAM" id="SSF52402">
    <property type="entry name" value="Adenine nucleotide alpha hydrolases-like"/>
    <property type="match status" value="1"/>
</dbReference>
<dbReference type="PANTHER" id="PTHR43153">
    <property type="entry name" value="ELECTRON TRANSFER FLAVOPROTEIN ALPHA"/>
    <property type="match status" value="1"/>
</dbReference>
<keyword evidence="2" id="KW-0813">Transport</keyword>
<feature type="binding site" evidence="5">
    <location>
        <position position="273"/>
    </location>
    <ligand>
        <name>FAD</name>
        <dbReference type="ChEBI" id="CHEBI:57692"/>
    </ligand>
</feature>
<dbReference type="Gene3D" id="3.40.50.1220">
    <property type="entry name" value="TPP-binding domain"/>
    <property type="match status" value="1"/>
</dbReference>
<evidence type="ECO:0000256" key="5">
    <source>
        <dbReference type="PIRSR" id="PIRSR000089-1"/>
    </source>
</evidence>
<keyword evidence="5" id="KW-0274">FAD</keyword>
<gene>
    <name evidence="7" type="ORF">SAMN05660420_02468</name>
</gene>
<dbReference type="AlphaFoldDB" id="A0A1H4C7C3"/>
<dbReference type="InterPro" id="IPR014731">
    <property type="entry name" value="ETF_asu_C"/>
</dbReference>
<proteinExistence type="inferred from homology"/>
<comment type="cofactor">
    <cofactor evidence="5">
        <name>FAD</name>
        <dbReference type="ChEBI" id="CHEBI:57692"/>
    </cofactor>
    <text evidence="5">Binds 1 FAD per dimer.</text>
</comment>
<evidence type="ECO:0000256" key="2">
    <source>
        <dbReference type="ARBA" id="ARBA00022448"/>
    </source>
</evidence>
<keyword evidence="4" id="KW-0249">Electron transport</keyword>
<dbReference type="InterPro" id="IPR029035">
    <property type="entry name" value="DHS-like_NAD/FAD-binding_dom"/>
</dbReference>